<dbReference type="Gene3D" id="3.20.20.470">
    <property type="entry name" value="Glucansucrase"/>
    <property type="match status" value="1"/>
</dbReference>
<comment type="function">
    <text evidence="2">Production of extracellular glucans, that are thought to play a key role in the development of the dental plaque because of their ability to adhere to smooth surfaces and mediate the aggregation of bacterial cells and food debris.</text>
</comment>
<dbReference type="PROSITE" id="PS51780">
    <property type="entry name" value="GW"/>
    <property type="match status" value="5"/>
</dbReference>
<dbReference type="Pfam" id="PF19127">
    <property type="entry name" value="Choline_bind_3"/>
    <property type="match status" value="2"/>
</dbReference>
<dbReference type="InterPro" id="IPR017853">
    <property type="entry name" value="GH"/>
</dbReference>
<dbReference type="Pfam" id="PF19258">
    <property type="entry name" value="KxYKxGKxW_sig"/>
    <property type="match status" value="1"/>
</dbReference>
<feature type="domain" description="GW" evidence="14">
    <location>
        <begin position="1762"/>
        <end position="1848"/>
    </location>
</feature>
<dbReference type="NCBIfam" id="TIGR03715">
    <property type="entry name" value="KxYKxGKxW"/>
    <property type="match status" value="1"/>
</dbReference>
<dbReference type="EC" id="2.4.1.5" evidence="4"/>
<name>A0AAJ2P0P9_OENOE</name>
<evidence type="ECO:0000256" key="4">
    <source>
        <dbReference type="ARBA" id="ARBA00012592"/>
    </source>
</evidence>
<dbReference type="Gene3D" id="2.30.30.20">
    <property type="entry name" value="Aspartate carbamoyltransferase regulatory subunit, C-terminal domain"/>
    <property type="match status" value="1"/>
</dbReference>
<dbReference type="Gene3D" id="2.30.30.170">
    <property type="match status" value="6"/>
</dbReference>
<evidence type="ECO:0000256" key="9">
    <source>
        <dbReference type="ARBA" id="ARBA00029911"/>
    </source>
</evidence>
<keyword evidence="5" id="KW-0328">Glycosyltransferase</keyword>
<dbReference type="EMBL" id="WERV01000002">
    <property type="protein sequence ID" value="MDV7714714.1"/>
    <property type="molecule type" value="Genomic_DNA"/>
</dbReference>
<comment type="similarity">
    <text evidence="3">Belongs to the glycosyl hydrolase 70 family.</text>
</comment>
<evidence type="ECO:0000256" key="5">
    <source>
        <dbReference type="ARBA" id="ARBA00022676"/>
    </source>
</evidence>
<keyword evidence="8" id="KW-0677">Repeat</keyword>
<evidence type="ECO:0000313" key="15">
    <source>
        <dbReference type="EMBL" id="MDV7714714.1"/>
    </source>
</evidence>
<proteinExistence type="inferred from homology"/>
<dbReference type="GO" id="GO:0047849">
    <property type="term" value="F:dextransucrase activity"/>
    <property type="evidence" value="ECO:0007669"/>
    <property type="project" value="UniProtKB-EC"/>
</dbReference>
<feature type="signal peptide" evidence="13">
    <location>
        <begin position="1"/>
        <end position="41"/>
    </location>
</feature>
<evidence type="ECO:0000256" key="10">
    <source>
        <dbReference type="ARBA" id="ARBA00032238"/>
    </source>
</evidence>
<dbReference type="RefSeq" id="WP_317767980.1">
    <property type="nucleotide sequence ID" value="NZ_WERV01000002.1"/>
</dbReference>
<evidence type="ECO:0000256" key="13">
    <source>
        <dbReference type="SAM" id="SignalP"/>
    </source>
</evidence>
<reference evidence="15" key="1">
    <citation type="submission" date="2019-10" db="EMBL/GenBank/DDBJ databases">
        <title>Malate fermentation in French cider.</title>
        <authorList>
            <person name="Cousin F.J."/>
            <person name="Medina Fernandez S."/>
            <person name="Misery B."/>
            <person name="Laplace J.-M."/>
            <person name="Cretenet M."/>
        </authorList>
    </citation>
    <scope>NUCLEOTIDE SEQUENCE</scope>
    <source>
        <strain evidence="15">UCMA15129</strain>
    </source>
</reference>
<dbReference type="InterPro" id="IPR038200">
    <property type="entry name" value="GW_dom_sf"/>
</dbReference>
<feature type="chain" id="PRO_5042493123" description="dextransucrase" evidence="13">
    <location>
        <begin position="42"/>
        <end position="1935"/>
    </location>
</feature>
<keyword evidence="7 13" id="KW-0732">Signal</keyword>
<feature type="region of interest" description="Disordered" evidence="12">
    <location>
        <begin position="62"/>
        <end position="129"/>
    </location>
</feature>
<evidence type="ECO:0000256" key="11">
    <source>
        <dbReference type="PROSITE-ProRule" id="PRU00591"/>
    </source>
</evidence>
<dbReference type="Pfam" id="PF13457">
    <property type="entry name" value="GW"/>
    <property type="match status" value="6"/>
</dbReference>
<evidence type="ECO:0000256" key="3">
    <source>
        <dbReference type="ARBA" id="ARBA00009247"/>
    </source>
</evidence>
<evidence type="ECO:0000313" key="16">
    <source>
        <dbReference type="Proteomes" id="UP001281024"/>
    </source>
</evidence>
<dbReference type="Gene3D" id="2.30.30.420">
    <property type="entry name" value="glucansucrase"/>
    <property type="match status" value="1"/>
</dbReference>
<dbReference type="PROSITE" id="PS51170">
    <property type="entry name" value="CW"/>
    <property type="match status" value="1"/>
</dbReference>
<sequence>MLDKEKLFSRKRMYKSGKNWVIASAFFATTLFFSNPINANAADPTTKQDLVTVDKDKDNSTQVAANAQDKTTVDQSKDNQTKTTDLNATKTINNVQTSNSTTTANSNQDQNKDSQTTTNNDKDNSGQTAASNLVTGTATDVENDNSFVNITGGSYKLQNGIWVYIDANGKILTGLHTIDGNLQYFDLKTGAQAKGIFETVNEITYYFDKNTGNSINYAENQDGKIEGFDANGQPLKSAFASDSNGTTYYFDANGQTIPYALSINNQIKGFDSQGQVLKNGFANDVAGNTYYFGAEGQAVVGLQKIGGQNYYFDEQGHQRKNYATSISGQWYYFDSNTGAGKNSLQYQFELGLTSQNDSFTPHNAAKSYDENSFQNVDDYLTADTWYRPVDILKNGTTWTASSNDDFRPLLMVWWPDKQTQADYLNFMQKQGLIKNTDNFSSSDDQLTLNKAAENVQIAIEAKISQEKDTDWLKSVLAAFVKQEANWNSSTEDVNYSGLQFQGGFLLYQNSNLTPNANSNWRLLNRALFDRDGKNSFSGSDFLLANDIDNSNPIVQAEELNWLYYLMNFGSITANDSDANFDGIRVDAVDNIDTDLLQIAADYFKEAYGVDKNDYMANQHLSILEDWSGADVDPLKAMGNPQLTMDDSLHNSLISALTGKPGSRWSLDSLISNGLVNRQSDSSESGADPNYSFVRAHDSEVQSIIGQILTDKVGAKSGNDFTWDQLNQALQIYYADQASTEKEYTQYNIPSAYSLLLTNKDTVPRVYYGDLFTDGGQYMATKSIYYDGIDTLLKARTKYVGGGQTMSVDGNGVLTSVRFGEGAMTSSDQGTSQTRTEGIGVIVSNDPNLNINSGTIVLHMGSAHKNQAYRALILTTSNGIQTYSSDDNSPVVYTNENGDLIFTNQNINGQQYTLIKGYANAQVSGYLAVWVPVGASTTQNTTTVASDVASTDNSVFHSNAALDSNVIYEGFSNFQSMPTSKDQYANIVIAKNTELFKSWGITSFEMAPQYRSSEDGTFLDSTINNGYAFTDRYDLGFNTPTKYGTSDDLTTAIKALHAQGIQVIADWVPDQIYNLPGEEVVTATRVDQDGNPMSGSQFKDLLYVANTIGGGDYQAKYGGAFLAELESKYPNLFTRKQASTGTTIDPTTKITSWQAKYFNGTNILGRGAYYVLKDWANNEYFKIGQDKDVVLPLQLMNQSSQTGFVSDGKGIKYYSLSGYQAKNTFIEDGNGNWYYFDENGYMKQGSQDGMSALTTISVNGSAQDATYLILPNSVEMRNGFAQDVDGYTYYFDGVGQMVKDQYVFDAAGNVYHLGSDGKMSRGLNTIDQNLQYFSENGVQLKNADAYDEATGQWYSFDEGSGNGYKISGQNNANYVTFDSTIKFNNAYAQIIDSNSNSYDAYIVQRDGVYLNGPALSSNKTINSDEQGEKFNGDKVTVLQTSITQRANGLIYTYVKVYDQKNRENFWIDVRALNTKNGSSSQQYASMYNRDLNSYQAVIKQNNRQDGIYNNGPALTNPLTLLSDGKADNFNGDIVTVLETITTKRGTTEYVYSKVQDGSKTFWLDQRAIDPLAQVINVENTSNQYAVIDGKTRNDGIYLNGPALTNSQTIKADNMSSSTLYKGNVVQVLEIDTTQRSNGNKYQYAKVQDGTATYWIDVRSLDIEKYASFKYQNVSSYQAFVDQTSRTDGIYLNGPALTSADTLKVDGQATDYQSDIVTVDKIAVTKRTDGKTYTYLHVQDGSHNYWIDERAIHHLDQIISSQSMTTNGYQYAIIDGTTRNDGVYLNGPAMTSIMTWNADYKNSNYNNHVVQILQITKTQRSNGNTYSYAQVQDGTASYWIDLRSLIYSTISSHDWNGYTAKIDETNRKDGIYLNGPAYTSKDTFYSDDQANKYNGHTVTVLQTATTQRSNGISYKYANVQDGSKTYWIDVRALKKQY</sequence>
<dbReference type="Pfam" id="PF01473">
    <property type="entry name" value="Choline_bind_1"/>
    <property type="match status" value="2"/>
</dbReference>
<protein>
    <recommendedName>
        <fullName evidence="4">dextransucrase</fullName>
        <ecNumber evidence="4">2.4.1.5</ecNumber>
    </recommendedName>
    <alternativeName>
        <fullName evidence="9">Dextransucrase</fullName>
    </alternativeName>
    <alternativeName>
        <fullName evidence="10">Sucrose 6-glucosyltransferase</fullName>
    </alternativeName>
</protein>
<gene>
    <name evidence="15" type="ORF">GA838_02825</name>
</gene>
<keyword evidence="6" id="KW-0808">Transferase</keyword>
<dbReference type="Proteomes" id="UP001281024">
    <property type="component" value="Unassembled WGS sequence"/>
</dbReference>
<feature type="domain" description="GW" evidence="14">
    <location>
        <begin position="1576"/>
        <end position="1664"/>
    </location>
</feature>
<comment type="catalytic activity">
    <reaction evidence="1">
        <text>[(1-&gt;6)-alpha-D-glucosyl](n) + sucrose = [(1-&gt;6)-alpha-D-glucosyl](n+1) + D-fructose</text>
        <dbReference type="Rhea" id="RHEA:18825"/>
        <dbReference type="Rhea" id="RHEA-COMP:11144"/>
        <dbReference type="Rhea" id="RHEA-COMP:11145"/>
        <dbReference type="ChEBI" id="CHEBI:17992"/>
        <dbReference type="ChEBI" id="CHEBI:18269"/>
        <dbReference type="ChEBI" id="CHEBI:37721"/>
        <dbReference type="EC" id="2.4.1.5"/>
    </reaction>
</comment>
<dbReference type="NCBIfam" id="TIGR04035">
    <property type="entry name" value="glucan_65_rpt"/>
    <property type="match status" value="2"/>
</dbReference>
<evidence type="ECO:0000256" key="7">
    <source>
        <dbReference type="ARBA" id="ARBA00022729"/>
    </source>
</evidence>
<dbReference type="InterPro" id="IPR022263">
    <property type="entry name" value="KxYKxGKxW"/>
</dbReference>
<feature type="compositionally biased region" description="Low complexity" evidence="12">
    <location>
        <begin position="91"/>
        <end position="109"/>
    </location>
</feature>
<feature type="compositionally biased region" description="Polar residues" evidence="12">
    <location>
        <begin position="113"/>
        <end position="129"/>
    </location>
</feature>
<comment type="caution">
    <text evidence="15">The sequence shown here is derived from an EMBL/GenBank/DDBJ whole genome shotgun (WGS) entry which is preliminary data.</text>
</comment>
<feature type="compositionally biased region" description="Basic and acidic residues" evidence="12">
    <location>
        <begin position="71"/>
        <end position="80"/>
    </location>
</feature>
<feature type="repeat" description="Cell wall-binding" evidence="11">
    <location>
        <begin position="1221"/>
        <end position="1241"/>
    </location>
</feature>
<evidence type="ECO:0000256" key="6">
    <source>
        <dbReference type="ARBA" id="ARBA00022679"/>
    </source>
</evidence>
<dbReference type="SUPFAM" id="SSF82057">
    <property type="entry name" value="Prokaryotic SH3-related domain"/>
    <property type="match status" value="4"/>
</dbReference>
<feature type="domain" description="GW" evidence="14">
    <location>
        <begin position="1669"/>
        <end position="1755"/>
    </location>
</feature>
<dbReference type="InterPro" id="IPR025987">
    <property type="entry name" value="GW_dom"/>
</dbReference>
<organism evidence="15 16">
    <name type="scientific">Oenococcus oeni</name>
    <name type="common">Leuconostoc oenos</name>
    <dbReference type="NCBI Taxonomy" id="1247"/>
    <lineage>
        <taxon>Bacteria</taxon>
        <taxon>Bacillati</taxon>
        <taxon>Bacillota</taxon>
        <taxon>Bacilli</taxon>
        <taxon>Lactobacillales</taxon>
        <taxon>Lactobacillaceae</taxon>
        <taxon>Oenococcus</taxon>
    </lineage>
</organism>
<feature type="domain" description="GW" evidence="14">
    <location>
        <begin position="1850"/>
        <end position="1935"/>
    </location>
</feature>
<evidence type="ECO:0000259" key="14">
    <source>
        <dbReference type="PROSITE" id="PS51780"/>
    </source>
</evidence>
<feature type="domain" description="GW" evidence="14">
    <location>
        <begin position="1487"/>
        <end position="1572"/>
    </location>
</feature>
<evidence type="ECO:0000256" key="12">
    <source>
        <dbReference type="SAM" id="MobiDB-lite"/>
    </source>
</evidence>
<dbReference type="InterPro" id="IPR003318">
    <property type="entry name" value="Glyco_hydro70cat"/>
</dbReference>
<evidence type="ECO:0000256" key="8">
    <source>
        <dbReference type="ARBA" id="ARBA00022737"/>
    </source>
</evidence>
<dbReference type="SUPFAM" id="SSF51445">
    <property type="entry name" value="(Trans)glycosidases"/>
    <property type="match status" value="2"/>
</dbReference>
<dbReference type="GO" id="GO:0009250">
    <property type="term" value="P:glucan biosynthetic process"/>
    <property type="evidence" value="ECO:0007669"/>
    <property type="project" value="InterPro"/>
</dbReference>
<dbReference type="InterPro" id="IPR018337">
    <property type="entry name" value="Cell_wall/Cho-bd_repeat"/>
</dbReference>
<dbReference type="InterPro" id="IPR027636">
    <property type="entry name" value="Glucan-bd_rpt"/>
</dbReference>
<evidence type="ECO:0000256" key="1">
    <source>
        <dbReference type="ARBA" id="ARBA00001152"/>
    </source>
</evidence>
<feature type="compositionally biased region" description="Polar residues" evidence="12">
    <location>
        <begin position="81"/>
        <end position="90"/>
    </location>
</feature>
<dbReference type="Gene3D" id="2.10.270.10">
    <property type="entry name" value="Cholin Binding"/>
    <property type="match status" value="2"/>
</dbReference>
<dbReference type="GO" id="GO:0046527">
    <property type="term" value="F:glucosyltransferase activity"/>
    <property type="evidence" value="ECO:0007669"/>
    <property type="project" value="InterPro"/>
</dbReference>
<dbReference type="SUPFAM" id="SSF69360">
    <property type="entry name" value="Cell wall binding repeat"/>
    <property type="match status" value="3"/>
</dbReference>
<dbReference type="Pfam" id="PF02324">
    <property type="entry name" value="Glyco_hydro_70"/>
    <property type="match status" value="1"/>
</dbReference>
<evidence type="ECO:0000256" key="2">
    <source>
        <dbReference type="ARBA" id="ARBA00003243"/>
    </source>
</evidence>
<accession>A0AAJ2P0P9</accession>